<evidence type="ECO:0000313" key="2">
    <source>
        <dbReference type="Proteomes" id="UP000653358"/>
    </source>
</evidence>
<organism evidence="1 2">
    <name type="scientific">Acetobacterium tundrae</name>
    <dbReference type="NCBI Taxonomy" id="132932"/>
    <lineage>
        <taxon>Bacteria</taxon>
        <taxon>Bacillati</taxon>
        <taxon>Bacillota</taxon>
        <taxon>Clostridia</taxon>
        <taxon>Eubacteriales</taxon>
        <taxon>Eubacteriaceae</taxon>
        <taxon>Acetobacterium</taxon>
    </lineage>
</organism>
<protein>
    <submittedName>
        <fullName evidence="1">Uncharacterized protein</fullName>
    </submittedName>
</protein>
<dbReference type="RefSeq" id="WP_186843868.1">
    <property type="nucleotide sequence ID" value="NZ_RXYB01000010.1"/>
</dbReference>
<proteinExistence type="predicted"/>
<dbReference type="Proteomes" id="UP000653358">
    <property type="component" value="Unassembled WGS sequence"/>
</dbReference>
<name>A0ABR6WPP5_9FIRM</name>
<comment type="caution">
    <text evidence="1">The sequence shown here is derived from an EMBL/GenBank/DDBJ whole genome shotgun (WGS) entry which is preliminary data.</text>
</comment>
<reference evidence="1 2" key="1">
    <citation type="journal article" date="2020" name="mSystems">
        <title>Defining Genomic and Predicted Metabolic Features of the Acetobacterium Genus.</title>
        <authorList>
            <person name="Ross D.E."/>
            <person name="Marshall C.W."/>
            <person name="Gulliver D."/>
            <person name="May H.D."/>
            <person name="Norman R.S."/>
        </authorList>
    </citation>
    <scope>NUCLEOTIDE SEQUENCE [LARGE SCALE GENOMIC DNA]</scope>
    <source>
        <strain evidence="1 2">DSM 9173</strain>
    </source>
</reference>
<evidence type="ECO:0000313" key="1">
    <source>
        <dbReference type="EMBL" id="MBC3798473.1"/>
    </source>
</evidence>
<keyword evidence="2" id="KW-1185">Reference proteome</keyword>
<dbReference type="EMBL" id="WJBB01000030">
    <property type="protein sequence ID" value="MBC3798473.1"/>
    <property type="molecule type" value="Genomic_DNA"/>
</dbReference>
<sequence length="51" mass="5902">MKASELMNQLRRCDPDTDVMLWDDCSYEEFPVDQVDIEGSCEGQVLLTFNN</sequence>
<gene>
    <name evidence="1" type="ORF">GH807_15675</name>
</gene>
<accession>A0ABR6WPP5</accession>